<dbReference type="Pfam" id="PF14111">
    <property type="entry name" value="DUF4283"/>
    <property type="match status" value="1"/>
</dbReference>
<organism evidence="3 4">
    <name type="scientific">Vitis vinifera</name>
    <name type="common">Grape</name>
    <dbReference type="NCBI Taxonomy" id="29760"/>
    <lineage>
        <taxon>Eukaryota</taxon>
        <taxon>Viridiplantae</taxon>
        <taxon>Streptophyta</taxon>
        <taxon>Embryophyta</taxon>
        <taxon>Tracheophyta</taxon>
        <taxon>Spermatophyta</taxon>
        <taxon>Magnoliopsida</taxon>
        <taxon>eudicotyledons</taxon>
        <taxon>Gunneridae</taxon>
        <taxon>Pentapetalae</taxon>
        <taxon>rosids</taxon>
        <taxon>Vitales</taxon>
        <taxon>Vitaceae</taxon>
        <taxon>Viteae</taxon>
        <taxon>Vitis</taxon>
    </lineage>
</organism>
<name>A0A438KGI9_VITVI</name>
<dbReference type="PANTHER" id="PTHR33116">
    <property type="entry name" value="REVERSE TRANSCRIPTASE ZINC-BINDING DOMAIN-CONTAINING PROTEIN-RELATED-RELATED"/>
    <property type="match status" value="1"/>
</dbReference>
<proteinExistence type="predicted"/>
<evidence type="ECO:0000313" key="3">
    <source>
        <dbReference type="EMBL" id="RVX20323.1"/>
    </source>
</evidence>
<dbReference type="InterPro" id="IPR036691">
    <property type="entry name" value="Endo/exonu/phosph_ase_sf"/>
</dbReference>
<comment type="caution">
    <text evidence="3">The sequence shown here is derived from an EMBL/GenBank/DDBJ whole genome shotgun (WGS) entry which is preliminary data.</text>
</comment>
<dbReference type="InterPro" id="IPR043502">
    <property type="entry name" value="DNA/RNA_pol_sf"/>
</dbReference>
<gene>
    <name evidence="3" type="primary">YTX2_188</name>
    <name evidence="3" type="ORF">CK203_004877</name>
</gene>
<dbReference type="SUPFAM" id="SSF56672">
    <property type="entry name" value="DNA/RNA polymerases"/>
    <property type="match status" value="1"/>
</dbReference>
<dbReference type="Proteomes" id="UP000288805">
    <property type="component" value="Unassembled WGS sequence"/>
</dbReference>
<evidence type="ECO:0000259" key="1">
    <source>
        <dbReference type="Pfam" id="PF00078"/>
    </source>
</evidence>
<dbReference type="Pfam" id="PF00078">
    <property type="entry name" value="RVT_1"/>
    <property type="match status" value="1"/>
</dbReference>
<evidence type="ECO:0000259" key="2">
    <source>
        <dbReference type="Pfam" id="PF14111"/>
    </source>
</evidence>
<dbReference type="CDD" id="cd01650">
    <property type="entry name" value="RT_nLTR_like"/>
    <property type="match status" value="1"/>
</dbReference>
<dbReference type="SUPFAM" id="SSF56219">
    <property type="entry name" value="DNase I-like"/>
    <property type="match status" value="1"/>
</dbReference>
<dbReference type="InterPro" id="IPR025558">
    <property type="entry name" value="DUF4283"/>
</dbReference>
<dbReference type="InterPro" id="IPR000477">
    <property type="entry name" value="RT_dom"/>
</dbReference>
<feature type="domain" description="DUF4283" evidence="2">
    <location>
        <begin position="119"/>
        <end position="203"/>
    </location>
</feature>
<feature type="domain" description="Reverse transcriptase" evidence="1">
    <location>
        <begin position="1098"/>
        <end position="1267"/>
    </location>
</feature>
<dbReference type="Gene3D" id="3.60.10.10">
    <property type="entry name" value="Endonuclease/exonuclease/phosphatase"/>
    <property type="match status" value="1"/>
</dbReference>
<protein>
    <submittedName>
        <fullName evidence="3">Transposon TX1 uncharacterized 149 kDa protein</fullName>
    </submittedName>
</protein>
<reference evidence="3 4" key="1">
    <citation type="journal article" date="2018" name="PLoS Genet.">
        <title>Population sequencing reveals clonal diversity and ancestral inbreeding in the grapevine cultivar Chardonnay.</title>
        <authorList>
            <person name="Roach M.J."/>
            <person name="Johnson D.L."/>
            <person name="Bohlmann J."/>
            <person name="van Vuuren H.J."/>
            <person name="Jones S.J."/>
            <person name="Pretorius I.S."/>
            <person name="Schmidt S.A."/>
            <person name="Borneman A.R."/>
        </authorList>
    </citation>
    <scope>NUCLEOTIDE SEQUENCE [LARGE SCALE GENOMIC DNA]</scope>
    <source>
        <strain evidence="4">cv. Chardonnay</strain>
        <tissue evidence="3">Leaf</tissue>
    </source>
</reference>
<dbReference type="EMBL" id="QGNW01000007">
    <property type="protein sequence ID" value="RVX20323.1"/>
    <property type="molecule type" value="Genomic_DNA"/>
</dbReference>
<accession>A0A438KGI9</accession>
<dbReference type="PANTHER" id="PTHR33116:SF78">
    <property type="entry name" value="OS12G0587133 PROTEIN"/>
    <property type="match status" value="1"/>
</dbReference>
<sequence>MGGKLKGCIWERSKERLLIELGLLPGKRGIGSIEGKGQSLGWSSLAERLRGFGVAPSGGLQVPKGSEVLLREKEGSKVQRREKGGELKFYAEAIKTSSGRVGRLVWLDVGKREVRGRLDQLKKCLVGWWGLNSTPFPELEFVRSWATQHWALKRNLRIDRLGRGFLLFEFESSSEAERVLAKGLRNIKENVIILDRWNPEVGCHCKDSGAKEVWVRVVGLPLHLWRSEVFERIGDRCGGFVAVDEKSLYSPELQWARILVKCVDKEFPSTTHIVVGSGCYSLQLWWESSPWFTQVVQAEGFGGEDGPRKGEDDGGTSHALHYGSQREKVEQVRLQQGVLDVSSSGSVPSFFHAVASDAGTVAEGRVGTGDGRVNGGKELSFKRMEDSAFGPKDPGFGPSRLVKGVSQGPLKENGEPLGPFKEIQKRLDGREGEKGVGIGLEGYGSRPIDSFVTMDCRPIVSFDAMGCREGENGSGPGLEGLVVEDGGTLFGEGPSASLPMAQMLCLERGVNGEPDPFALGEDPSADYTRARSIRMERGVNGVDDPIVGTTRDAKPLEVSAVVERGSMTDEALPVEASRHVEYSALYGEEQLPLSIILANESSEELGTKGVKSSGRISGGWGELEILLQDLEGKGCRWDDSCLARFNKFLGFSTEGFEGELLNLLLRTKRRREQNIKKDISRTTKFDRELKKLEWSLNYNDARKEKSLETKIQDVSSGIVHRLGVGRCLGWGAMSARGAAGGVVVFWDKRVLELVGMEVGIFSISCRFKNCEDGFLWTFTGVYGPTLKRYRELFWEELGAIRGLWSDPWCIGEDFNVVKFPSKHSREGRLTGSMRRFSKAIEELDLRDMPLHEGPFTWSGGLNGLSRPRLDCFLVSEDWENHFNGAIQCSLPRPVSDHFPILLDGGGVRSGPSPFRFENMWLKEEGLALEKVSYWDNQERLRFLNEQELEARKEAREDFKKWVLMEEISRRQKSRETWLKEGDKNTGFFHKMANANRRRNCLKKIKVNGTWLTEDQDIQKGVVRAFQNLLSEPGGWRPCLNSLEFDSIGIEEAARLKEMFSVEEVFLALVELNGDKAPGPDGFSFAFWQFCWDFVKVEVLANRLKKVVGKVVSSTQSAFVEGRQILDVALIANEVIDSLLKRKESGVLCKLDLEKAYDHINWDFLLSVMQKMGFGEKWTEWIKWCISIASFSVLVNGSPTGFFQSTRGLRQGDPPSPYLFVLGMEALSSLINRAVRGGFLSGCRIRGSEGVGIQVSHLLFADDTLVFCLHINLNKSEILPVGRMENAELLAAELGCKVGSLPSTYLGLPLGASHKSMRVWDGVEERMQKRLTLWKRQFISKGGRITLIRSTLASMPIYLISLLCMPRVVKLRLEKIQRDFLWGWELWRRGLILAFLCKWSWRFAVEKDSYWKLIISTKFGIERGGWSTQGVREGYGVGLWKEISKERMLLLNNVSFSVGDGKRVRFSKDIWCGNISLCEAFPSLYNLAVSKDAWVADYWDPTGEEGEWTPRFLRPFNDWEMEEVEIFLSTIQGKRPNAESSLVSVEDYLESVCSYKGGFFCLGSFMGEGSYSRPTQEEGLAKILWDLVFSLFGVNWVLPFTVGDTLLGWHITFKDKKHRKVLVEGW</sequence>
<evidence type="ECO:0000313" key="4">
    <source>
        <dbReference type="Proteomes" id="UP000288805"/>
    </source>
</evidence>